<dbReference type="Proteomes" id="UP000319210">
    <property type="component" value="Unassembled WGS sequence"/>
</dbReference>
<evidence type="ECO:0000256" key="2">
    <source>
        <dbReference type="SAM" id="Phobius"/>
    </source>
</evidence>
<keyword evidence="2" id="KW-1133">Transmembrane helix</keyword>
<sequence>MPSEPPRPQKPYGTHRTGGGGIPDGLLIGLIGFLLGITLFTWTATGLSALFAHGSWPEQVSFSHTPYAMRELVTDPHDLAGAWPDTPRGKLSGYGLFWGIFISQLMILIVLTVFVMGTVARARAVRRARRLNRPTTGTAPTSTDPTPTGPSTGTETGTTTGPTAGTTPGTATGTATGAATEQAPDPAGPDRTAPGPATADTAPGADATTGPAAHEAPQERAGQAPGRAGETPQEATGNAPRSQTHKAEPSAPQPSVPQTRAPSQPAPATAAHATGLAPLGVPAPPLPGSGPDDDDPVTTILEAPGATLVATTDPALWEATKSARAKLGPVHLFDPTHLCDTPDRLRWSPHHHCADRTTAADRAAALLAPLRSPRPIDATTHTTAETLLRCWLHAAALDNKPFREVHRWALATAPAADPVRILRSHPKAAPGTAGELESVLSGHPQLRSDAIALIRRALSPLGRPHVRNACSAERADRIALESFADETGTLYVVGEEPDVLPLLNALAQSVVEHGRRMAAGSSAGRLDPPLTTVLRLPATVTG</sequence>
<keyword evidence="4" id="KW-1185">Reference proteome</keyword>
<comment type="caution">
    <text evidence="3">The sequence shown here is derived from an EMBL/GenBank/DDBJ whole genome shotgun (WGS) entry which is preliminary data.</text>
</comment>
<dbReference type="RefSeq" id="WP_230989083.1">
    <property type="nucleotide sequence ID" value="NZ_BJMM01000086.1"/>
</dbReference>
<keyword evidence="2" id="KW-0812">Transmembrane</keyword>
<feature type="region of interest" description="Disordered" evidence="1">
    <location>
        <begin position="130"/>
        <end position="299"/>
    </location>
</feature>
<feature type="compositionally biased region" description="Low complexity" evidence="1">
    <location>
        <begin position="257"/>
        <end position="280"/>
    </location>
</feature>
<accession>A0A4Y3R915</accession>
<feature type="transmembrane region" description="Helical" evidence="2">
    <location>
        <begin position="96"/>
        <end position="120"/>
    </location>
</feature>
<dbReference type="AlphaFoldDB" id="A0A4Y3R915"/>
<reference evidence="3 4" key="1">
    <citation type="submission" date="2019-06" db="EMBL/GenBank/DDBJ databases">
        <title>Whole genome shotgun sequence of Streptomyces cacaoi subsp. cacaoi NBRC 12748.</title>
        <authorList>
            <person name="Hosoyama A."/>
            <person name="Uohara A."/>
            <person name="Ohji S."/>
            <person name="Ichikawa N."/>
        </authorList>
    </citation>
    <scope>NUCLEOTIDE SEQUENCE [LARGE SCALE GENOMIC DNA]</scope>
    <source>
        <strain evidence="3 4">NBRC 12748</strain>
    </source>
</reference>
<organism evidence="3 4">
    <name type="scientific">Streptomyces cacaoi</name>
    <dbReference type="NCBI Taxonomy" id="1898"/>
    <lineage>
        <taxon>Bacteria</taxon>
        <taxon>Bacillati</taxon>
        <taxon>Actinomycetota</taxon>
        <taxon>Actinomycetes</taxon>
        <taxon>Kitasatosporales</taxon>
        <taxon>Streptomycetaceae</taxon>
        <taxon>Streptomyces</taxon>
    </lineage>
</organism>
<evidence type="ECO:0000256" key="1">
    <source>
        <dbReference type="SAM" id="MobiDB-lite"/>
    </source>
</evidence>
<feature type="compositionally biased region" description="Low complexity" evidence="1">
    <location>
        <begin position="134"/>
        <end position="213"/>
    </location>
</feature>
<evidence type="ECO:0000313" key="4">
    <source>
        <dbReference type="Proteomes" id="UP000319210"/>
    </source>
</evidence>
<dbReference type="EMBL" id="BJMM01000086">
    <property type="protein sequence ID" value="GEB54166.1"/>
    <property type="molecule type" value="Genomic_DNA"/>
</dbReference>
<gene>
    <name evidence="3" type="ORF">SCA03_67170</name>
</gene>
<proteinExistence type="predicted"/>
<name>A0A4Y3R915_STRCI</name>
<keyword evidence="2" id="KW-0472">Membrane</keyword>
<evidence type="ECO:0000313" key="3">
    <source>
        <dbReference type="EMBL" id="GEB54166.1"/>
    </source>
</evidence>
<protein>
    <recommendedName>
        <fullName evidence="5">Type VI secretion protein</fullName>
    </recommendedName>
</protein>
<evidence type="ECO:0008006" key="5">
    <source>
        <dbReference type="Google" id="ProtNLM"/>
    </source>
</evidence>
<feature type="compositionally biased region" description="Polar residues" evidence="1">
    <location>
        <begin position="233"/>
        <end position="242"/>
    </location>
</feature>
<feature type="transmembrane region" description="Helical" evidence="2">
    <location>
        <begin position="26"/>
        <end position="52"/>
    </location>
</feature>